<evidence type="ECO:0000313" key="8">
    <source>
        <dbReference type="EMBL" id="MDF9407168.1"/>
    </source>
</evidence>
<evidence type="ECO:0000256" key="1">
    <source>
        <dbReference type="ARBA" id="ARBA00004141"/>
    </source>
</evidence>
<comment type="subcellular location">
    <subcellularLocation>
        <location evidence="1">Membrane</location>
        <topology evidence="1">Multi-pass membrane protein</topology>
    </subcellularLocation>
</comment>
<feature type="transmembrane region" description="Helical" evidence="6">
    <location>
        <begin position="77"/>
        <end position="95"/>
    </location>
</feature>
<dbReference type="Proteomes" id="UP001154312">
    <property type="component" value="Unassembled WGS sequence"/>
</dbReference>
<dbReference type="InterPro" id="IPR007267">
    <property type="entry name" value="GtrA_DPMS_TM"/>
</dbReference>
<dbReference type="RefSeq" id="WP_277442344.1">
    <property type="nucleotide sequence ID" value="NZ_JAKOAV010000002.1"/>
</dbReference>
<reference evidence="8" key="1">
    <citation type="submission" date="2022-02" db="EMBL/GenBank/DDBJ databases">
        <authorList>
            <person name="Leng L."/>
        </authorList>
    </citation>
    <scope>NUCLEOTIDE SEQUENCE</scope>
    <source>
        <strain evidence="8">JI</strain>
    </source>
</reference>
<evidence type="ECO:0000256" key="4">
    <source>
        <dbReference type="ARBA" id="ARBA00022989"/>
    </source>
</evidence>
<dbReference type="GO" id="GO:0005886">
    <property type="term" value="C:plasma membrane"/>
    <property type="evidence" value="ECO:0007669"/>
    <property type="project" value="TreeGrafter"/>
</dbReference>
<dbReference type="InterPro" id="IPR051401">
    <property type="entry name" value="GtrA_CellWall_Glycosyl"/>
</dbReference>
<comment type="similarity">
    <text evidence="2">Belongs to the GtrA family.</text>
</comment>
<sequence length="138" mass="15367">MFSNKYRIIQFLRFCTVGLGNTAVDFTAFFLLNLAGVPYLLAQVLSYSAGVVNSYFFNRKWTFRVARKANLQEAASFIVVNGFSLLVSSSLLAVLHDVNHLNLWFCKVAATGAGIIVNFIGSRLWVFAESQKTRGELS</sequence>
<feature type="transmembrane region" description="Helical" evidence="6">
    <location>
        <begin position="101"/>
        <end position="126"/>
    </location>
</feature>
<evidence type="ECO:0000259" key="7">
    <source>
        <dbReference type="Pfam" id="PF04138"/>
    </source>
</evidence>
<keyword evidence="4 6" id="KW-1133">Transmembrane helix</keyword>
<feature type="transmembrane region" description="Helical" evidence="6">
    <location>
        <begin position="12"/>
        <end position="32"/>
    </location>
</feature>
<evidence type="ECO:0000256" key="6">
    <source>
        <dbReference type="SAM" id="Phobius"/>
    </source>
</evidence>
<proteinExistence type="inferred from homology"/>
<dbReference type="PANTHER" id="PTHR38459">
    <property type="entry name" value="PROPHAGE BACTOPRENOL-LINKED GLUCOSE TRANSLOCASE HOMOLOG"/>
    <property type="match status" value="1"/>
</dbReference>
<evidence type="ECO:0000256" key="3">
    <source>
        <dbReference type="ARBA" id="ARBA00022692"/>
    </source>
</evidence>
<name>A0A9X4JVA7_9FIRM</name>
<keyword evidence="9" id="KW-1185">Reference proteome</keyword>
<accession>A0A9X4JVA7</accession>
<gene>
    <name evidence="8" type="ORF">L7E55_02155</name>
</gene>
<protein>
    <submittedName>
        <fullName evidence="8">GtrA family protein</fullName>
    </submittedName>
</protein>
<evidence type="ECO:0000256" key="5">
    <source>
        <dbReference type="ARBA" id="ARBA00023136"/>
    </source>
</evidence>
<keyword evidence="5 6" id="KW-0472">Membrane</keyword>
<dbReference type="PANTHER" id="PTHR38459:SF1">
    <property type="entry name" value="PROPHAGE BACTOPRENOL-LINKED GLUCOSE TRANSLOCASE HOMOLOG"/>
    <property type="match status" value="1"/>
</dbReference>
<dbReference type="Pfam" id="PF04138">
    <property type="entry name" value="GtrA_DPMS_TM"/>
    <property type="match status" value="1"/>
</dbReference>
<keyword evidence="3 6" id="KW-0812">Transmembrane</keyword>
<dbReference type="AlphaFoldDB" id="A0A9X4JVA7"/>
<dbReference type="GO" id="GO:0000271">
    <property type="term" value="P:polysaccharide biosynthetic process"/>
    <property type="evidence" value="ECO:0007669"/>
    <property type="project" value="InterPro"/>
</dbReference>
<evidence type="ECO:0000256" key="2">
    <source>
        <dbReference type="ARBA" id="ARBA00009399"/>
    </source>
</evidence>
<evidence type="ECO:0000313" key="9">
    <source>
        <dbReference type="Proteomes" id="UP001154312"/>
    </source>
</evidence>
<comment type="caution">
    <text evidence="8">The sequence shown here is derived from an EMBL/GenBank/DDBJ whole genome shotgun (WGS) entry which is preliminary data.</text>
</comment>
<feature type="domain" description="GtrA/DPMS transmembrane" evidence="7">
    <location>
        <begin position="13"/>
        <end position="127"/>
    </location>
</feature>
<feature type="transmembrane region" description="Helical" evidence="6">
    <location>
        <begin position="38"/>
        <end position="57"/>
    </location>
</feature>
<dbReference type="EMBL" id="JAKOAV010000002">
    <property type="protein sequence ID" value="MDF9407168.1"/>
    <property type="molecule type" value="Genomic_DNA"/>
</dbReference>
<organism evidence="8 9">
    <name type="scientific">Pelotomaculum isophthalicicum JI</name>
    <dbReference type="NCBI Taxonomy" id="947010"/>
    <lineage>
        <taxon>Bacteria</taxon>
        <taxon>Bacillati</taxon>
        <taxon>Bacillota</taxon>
        <taxon>Clostridia</taxon>
        <taxon>Eubacteriales</taxon>
        <taxon>Desulfotomaculaceae</taxon>
        <taxon>Pelotomaculum</taxon>
    </lineage>
</organism>